<dbReference type="InterPro" id="IPR013132">
    <property type="entry name" value="PseI/NeuA/B-like_N"/>
</dbReference>
<dbReference type="Gene3D" id="3.20.20.70">
    <property type="entry name" value="Aldolase class I"/>
    <property type="match status" value="1"/>
</dbReference>
<dbReference type="SUPFAM" id="SSF51569">
    <property type="entry name" value="Aldolase"/>
    <property type="match status" value="1"/>
</dbReference>
<dbReference type="EMBL" id="UINC01081280">
    <property type="protein sequence ID" value="SVC24974.1"/>
    <property type="molecule type" value="Genomic_DNA"/>
</dbReference>
<proteinExistence type="predicted"/>
<dbReference type="Pfam" id="PF03102">
    <property type="entry name" value="NeuB"/>
    <property type="match status" value="1"/>
</dbReference>
<dbReference type="AlphaFoldDB" id="A0A382KJ46"/>
<dbReference type="GO" id="GO:0047444">
    <property type="term" value="F:N-acylneuraminate-9-phosphate synthase activity"/>
    <property type="evidence" value="ECO:0007669"/>
    <property type="project" value="TreeGrafter"/>
</dbReference>
<dbReference type="InterPro" id="IPR051690">
    <property type="entry name" value="PseI-like"/>
</dbReference>
<dbReference type="InterPro" id="IPR013785">
    <property type="entry name" value="Aldolase_TIM"/>
</dbReference>
<reference evidence="2" key="1">
    <citation type="submission" date="2018-05" db="EMBL/GenBank/DDBJ databases">
        <authorList>
            <person name="Lanie J.A."/>
            <person name="Ng W.-L."/>
            <person name="Kazmierczak K.M."/>
            <person name="Andrzejewski T.M."/>
            <person name="Davidsen T.M."/>
            <person name="Wayne K.J."/>
            <person name="Tettelin H."/>
            <person name="Glass J.I."/>
            <person name="Rusch D."/>
            <person name="Podicherti R."/>
            <person name="Tsui H.-C.T."/>
            <person name="Winkler M.E."/>
        </authorList>
    </citation>
    <scope>NUCLEOTIDE SEQUENCE</scope>
</reference>
<sequence length="300" mass="33830">MEINNKKIGKGYPCFITFEIGATHNGIESAKNLIKLASDSGADAVKFQIFDSEKLISDKKQMFSYDILVNRETNVVRNVEEPLFDILKRRELTRDEWRVLKKYADSLGLAFFVTIGYEDEVEFAADLGCQTIKIASADINHIPLIKVAANTGLSIQLDTGMSTLDEVKRACEIIEAEGNSNIIIHHCSFGYPAKVENINLGIISRLKEMFNYPIAYSDHSIGMQIDIAALAMGVDIIEKTITEDKATPSVEHIMSLEPNQLRPFVDTIRDVELAMAQNQLTKKDKEKRDRIRRSIFLKKN</sequence>
<gene>
    <name evidence="2" type="ORF">METZ01_LOCUS277828</name>
</gene>
<dbReference type="PANTHER" id="PTHR42966:SF1">
    <property type="entry name" value="SIALIC ACID SYNTHASE"/>
    <property type="match status" value="1"/>
</dbReference>
<organism evidence="2">
    <name type="scientific">marine metagenome</name>
    <dbReference type="NCBI Taxonomy" id="408172"/>
    <lineage>
        <taxon>unclassified sequences</taxon>
        <taxon>metagenomes</taxon>
        <taxon>ecological metagenomes</taxon>
    </lineage>
</organism>
<accession>A0A382KJ46</accession>
<feature type="non-terminal residue" evidence="2">
    <location>
        <position position="300"/>
    </location>
</feature>
<protein>
    <recommendedName>
        <fullName evidence="1">PseI/NeuA/B-like domain-containing protein</fullName>
    </recommendedName>
</protein>
<evidence type="ECO:0000259" key="1">
    <source>
        <dbReference type="Pfam" id="PF03102"/>
    </source>
</evidence>
<evidence type="ECO:0000313" key="2">
    <source>
        <dbReference type="EMBL" id="SVC24974.1"/>
    </source>
</evidence>
<dbReference type="GO" id="GO:0016051">
    <property type="term" value="P:carbohydrate biosynthetic process"/>
    <property type="evidence" value="ECO:0007669"/>
    <property type="project" value="InterPro"/>
</dbReference>
<dbReference type="PANTHER" id="PTHR42966">
    <property type="entry name" value="N-ACETYLNEURAMINATE SYNTHASE"/>
    <property type="match status" value="1"/>
</dbReference>
<name>A0A382KJ46_9ZZZZ</name>
<feature type="domain" description="PseI/NeuA/B-like" evidence="1">
    <location>
        <begin position="33"/>
        <end position="278"/>
    </location>
</feature>